<dbReference type="GO" id="GO:0008263">
    <property type="term" value="F:pyrimidine-specific mismatch base pair DNA N-glycosylase activity"/>
    <property type="evidence" value="ECO:0007669"/>
    <property type="project" value="TreeGrafter"/>
</dbReference>
<protein>
    <submittedName>
        <fullName evidence="7">UDG domain-containing protein</fullName>
    </submittedName>
</protein>
<gene>
    <name evidence="6" type="ORF">PTTG_26327</name>
</gene>
<evidence type="ECO:0000313" key="8">
    <source>
        <dbReference type="Proteomes" id="UP000005240"/>
    </source>
</evidence>
<feature type="compositionally biased region" description="Polar residues" evidence="4">
    <location>
        <begin position="67"/>
        <end position="76"/>
    </location>
</feature>
<dbReference type="PANTHER" id="PTHR12159">
    <property type="entry name" value="G/T AND G/U MISMATCH-SPECIFIC DNA GLYCOSYLASE"/>
    <property type="match status" value="1"/>
</dbReference>
<reference evidence="6" key="2">
    <citation type="submission" date="2016-05" db="EMBL/GenBank/DDBJ databases">
        <title>Comparative analysis highlights variable genome content of wheat rusts and divergence of the mating loci.</title>
        <authorList>
            <person name="Cuomo C.A."/>
            <person name="Bakkeren G."/>
            <person name="Szabo L."/>
            <person name="Khalil H."/>
            <person name="Joly D."/>
            <person name="Goldberg J."/>
            <person name="Young S."/>
            <person name="Zeng Q."/>
            <person name="Fellers J."/>
        </authorList>
    </citation>
    <scope>NUCLEOTIDE SEQUENCE [LARGE SCALE GENOMIC DNA]</scope>
    <source>
        <strain evidence="6">1-1 BBBD Race 1</strain>
    </source>
</reference>
<evidence type="ECO:0000256" key="4">
    <source>
        <dbReference type="SAM" id="MobiDB-lite"/>
    </source>
</evidence>
<keyword evidence="8" id="KW-1185">Reference proteome</keyword>
<feature type="domain" description="Uracil-DNA glycosylase-like" evidence="5">
    <location>
        <begin position="143"/>
        <end position="336"/>
    </location>
</feature>
<dbReference type="Gene3D" id="3.40.470.10">
    <property type="entry name" value="Uracil-DNA glycosylase-like domain"/>
    <property type="match status" value="1"/>
</dbReference>
<dbReference type="Pfam" id="PF03167">
    <property type="entry name" value="UDG"/>
    <property type="match status" value="1"/>
</dbReference>
<keyword evidence="2" id="KW-0378">Hydrolase</keyword>
<dbReference type="PANTHER" id="PTHR12159:SF9">
    <property type="entry name" value="G_T MISMATCH-SPECIFIC THYMINE DNA GLYCOSYLASE"/>
    <property type="match status" value="1"/>
</dbReference>
<dbReference type="GO" id="GO:0004844">
    <property type="term" value="F:uracil DNA N-glycosylase activity"/>
    <property type="evidence" value="ECO:0007669"/>
    <property type="project" value="TreeGrafter"/>
</dbReference>
<keyword evidence="3" id="KW-0234">DNA repair</keyword>
<dbReference type="EnsemblFungi" id="PTTG_26327-t43_1">
    <property type="protein sequence ID" value="PTTG_26327-t43_1-p1"/>
    <property type="gene ID" value="PTTG_26327"/>
</dbReference>
<accession>A0A180GVK2</accession>
<dbReference type="GO" id="GO:0006285">
    <property type="term" value="P:base-excision repair, AP site formation"/>
    <property type="evidence" value="ECO:0007669"/>
    <property type="project" value="InterPro"/>
</dbReference>
<dbReference type="SUPFAM" id="SSF52141">
    <property type="entry name" value="Uracil-DNA glycosylase-like"/>
    <property type="match status" value="1"/>
</dbReference>
<dbReference type="EMBL" id="ADAS02000019">
    <property type="protein sequence ID" value="OAV96534.1"/>
    <property type="molecule type" value="Genomic_DNA"/>
</dbReference>
<reference evidence="6" key="1">
    <citation type="submission" date="2009-11" db="EMBL/GenBank/DDBJ databases">
        <authorList>
            <consortium name="The Broad Institute Genome Sequencing Platform"/>
            <person name="Ward D."/>
            <person name="Feldgarden M."/>
            <person name="Earl A."/>
            <person name="Young S.K."/>
            <person name="Zeng Q."/>
            <person name="Koehrsen M."/>
            <person name="Alvarado L."/>
            <person name="Berlin A."/>
            <person name="Bochicchio J."/>
            <person name="Borenstein D."/>
            <person name="Chapman S.B."/>
            <person name="Chen Z."/>
            <person name="Engels R."/>
            <person name="Freedman E."/>
            <person name="Gellesch M."/>
            <person name="Goldberg J."/>
            <person name="Griggs A."/>
            <person name="Gujja S."/>
            <person name="Heilman E."/>
            <person name="Heiman D."/>
            <person name="Hepburn T."/>
            <person name="Howarth C."/>
            <person name="Jen D."/>
            <person name="Larson L."/>
            <person name="Lewis B."/>
            <person name="Mehta T."/>
            <person name="Park D."/>
            <person name="Pearson M."/>
            <person name="Roberts A."/>
            <person name="Saif S."/>
            <person name="Shea T."/>
            <person name="Shenoy N."/>
            <person name="Sisk P."/>
            <person name="Stolte C."/>
            <person name="Sykes S."/>
            <person name="Thomson T."/>
            <person name="Walk T."/>
            <person name="White J."/>
            <person name="Yandava C."/>
            <person name="Izard J."/>
            <person name="Baranova O.V."/>
            <person name="Blanton J.M."/>
            <person name="Tanner A.C."/>
            <person name="Dewhirst F.E."/>
            <person name="Haas B."/>
            <person name="Nusbaum C."/>
            <person name="Birren B."/>
        </authorList>
    </citation>
    <scope>NUCLEOTIDE SEQUENCE [LARGE SCALE GENOMIC DNA]</scope>
    <source>
        <strain evidence="6">1-1 BBBD Race 1</strain>
    </source>
</reference>
<evidence type="ECO:0000313" key="6">
    <source>
        <dbReference type="EMBL" id="OAV96534.1"/>
    </source>
</evidence>
<name>A0A180GVK2_PUCT1</name>
<proteinExistence type="predicted"/>
<dbReference type="InterPro" id="IPR005122">
    <property type="entry name" value="Uracil-DNA_glycosylase-like"/>
</dbReference>
<evidence type="ECO:0000256" key="3">
    <source>
        <dbReference type="ARBA" id="ARBA00023204"/>
    </source>
</evidence>
<dbReference type="InterPro" id="IPR036895">
    <property type="entry name" value="Uracil-DNA_glycosylase-like_sf"/>
</dbReference>
<evidence type="ECO:0000256" key="2">
    <source>
        <dbReference type="ARBA" id="ARBA00022801"/>
    </source>
</evidence>
<organism evidence="6">
    <name type="scientific">Puccinia triticina (isolate 1-1 / race 1 (BBBD))</name>
    <name type="common">Brown leaf rust fungus</name>
    <dbReference type="NCBI Taxonomy" id="630390"/>
    <lineage>
        <taxon>Eukaryota</taxon>
        <taxon>Fungi</taxon>
        <taxon>Dikarya</taxon>
        <taxon>Basidiomycota</taxon>
        <taxon>Pucciniomycotina</taxon>
        <taxon>Pucciniomycetes</taxon>
        <taxon>Pucciniales</taxon>
        <taxon>Pucciniaceae</taxon>
        <taxon>Puccinia</taxon>
    </lineage>
</organism>
<feature type="region of interest" description="Disordered" evidence="4">
    <location>
        <begin position="49"/>
        <end position="102"/>
    </location>
</feature>
<dbReference type="Proteomes" id="UP000005240">
    <property type="component" value="Unassembled WGS sequence"/>
</dbReference>
<sequence length="382" mass="42574">MPKALIRCSGFPIADVSGFAGLRKRFGLDSSPQVYSKFFVLKKASGTSSQSVEDDYRPGPTLRNRTKTAVSPGLTNKRNRSSSCSSLSAPAPAPKKGTDNGEQEALGISKHFELRRPAPQIKSGKKARGYAAPSQYQHLHHLPDLIAPNLDVLFCGSNPGCQSAKISHYYGHRSNRFWKSLFLSGFTPDCLSPYDDQSLPSKFGLGLTDLVSRPTAEANELSPLERLQGVAVLLQKIRSFQPRFLCFVGIKQYADLCSYLKKKLPKSDPSRLSMIRHSSDKKKKVGLQNIVFKSRETCTISEEQCKSDTTDRNRYRYTFVFVCPSTSALVRNYPEKDRIGCFKELLELKNQSTLRSESSITAASGSNDNFHHYIEIEDQLLS</sequence>
<dbReference type="CDD" id="cd10028">
    <property type="entry name" value="UDG-F2_TDG_MUG"/>
    <property type="match status" value="1"/>
</dbReference>
<reference evidence="7" key="4">
    <citation type="submission" date="2025-05" db="UniProtKB">
        <authorList>
            <consortium name="EnsemblFungi"/>
        </authorList>
    </citation>
    <scope>IDENTIFICATION</scope>
    <source>
        <strain evidence="7">isolate 1-1 / race 1 (BBBD)</strain>
    </source>
</reference>
<dbReference type="STRING" id="630390.A0A180GVK2"/>
<evidence type="ECO:0000259" key="5">
    <source>
        <dbReference type="Pfam" id="PF03167"/>
    </source>
</evidence>
<reference evidence="7 8" key="3">
    <citation type="journal article" date="2017" name="G3 (Bethesda)">
        <title>Comparative analysis highlights variable genome content of wheat rusts and divergence of the mating loci.</title>
        <authorList>
            <person name="Cuomo C.A."/>
            <person name="Bakkeren G."/>
            <person name="Khalil H.B."/>
            <person name="Panwar V."/>
            <person name="Joly D."/>
            <person name="Linning R."/>
            <person name="Sakthikumar S."/>
            <person name="Song X."/>
            <person name="Adiconis X."/>
            <person name="Fan L."/>
            <person name="Goldberg J.M."/>
            <person name="Levin J.Z."/>
            <person name="Young S."/>
            <person name="Zeng Q."/>
            <person name="Anikster Y."/>
            <person name="Bruce M."/>
            <person name="Wang M."/>
            <person name="Yin C."/>
            <person name="McCallum B."/>
            <person name="Szabo L.J."/>
            <person name="Hulbert S."/>
            <person name="Chen X."/>
            <person name="Fellers J.P."/>
        </authorList>
    </citation>
    <scope>NUCLEOTIDE SEQUENCE</scope>
    <source>
        <strain evidence="7">isolate 1-1 / race 1 (BBBD)</strain>
        <strain evidence="8">Isolate 1-1 / race 1 (BBBD)</strain>
    </source>
</reference>
<evidence type="ECO:0000256" key="1">
    <source>
        <dbReference type="ARBA" id="ARBA00022763"/>
    </source>
</evidence>
<dbReference type="AlphaFoldDB" id="A0A180GVK2"/>
<keyword evidence="1" id="KW-0227">DNA damage</keyword>
<dbReference type="InterPro" id="IPR015637">
    <property type="entry name" value="MUG/TDG"/>
</dbReference>
<evidence type="ECO:0000313" key="7">
    <source>
        <dbReference type="EnsemblFungi" id="PTTG_26327-t43_1-p1"/>
    </source>
</evidence>
<dbReference type="OrthoDB" id="565731at2759"/>
<feature type="compositionally biased region" description="Low complexity" evidence="4">
    <location>
        <begin position="81"/>
        <end position="90"/>
    </location>
</feature>
<dbReference type="VEuPathDB" id="FungiDB:PTTG_26327"/>